<name>G0TW95_TRYVY</name>
<dbReference type="EMBL" id="HE573022">
    <property type="protein sequence ID" value="CCC48233.1"/>
    <property type="molecule type" value="Genomic_DNA"/>
</dbReference>
<dbReference type="AlphaFoldDB" id="G0TW95"/>
<evidence type="ECO:0000313" key="1">
    <source>
        <dbReference type="EMBL" id="CCC48233.1"/>
    </source>
</evidence>
<dbReference type="OMA" id="YVYETYS"/>
<organism evidence="1">
    <name type="scientific">Trypanosoma vivax (strain Y486)</name>
    <dbReference type="NCBI Taxonomy" id="1055687"/>
    <lineage>
        <taxon>Eukaryota</taxon>
        <taxon>Discoba</taxon>
        <taxon>Euglenozoa</taxon>
        <taxon>Kinetoplastea</taxon>
        <taxon>Metakinetoplastina</taxon>
        <taxon>Trypanosomatida</taxon>
        <taxon>Trypanosomatidae</taxon>
        <taxon>Trypanosoma</taxon>
        <taxon>Duttonella</taxon>
    </lineage>
</organism>
<gene>
    <name evidence="1" type="ORF">TVY486_0600240</name>
</gene>
<accession>G0TW95</accession>
<proteinExistence type="predicted"/>
<sequence>MELYKIVIKRLVFIETTEDSNKWLCRARRQWGSGKPIAVRVTENERPLGISSFVTVEKHDGWVGAEWESDMNLNADGGMGTGVSSHGLMLVLEIVGGEREGSTLGMGIFNGAPLIVDKRHCAKFPVFMFPTQTTIDQETVYAILEFEVRSNALSGEVSDGLSTLEYDFGSVRVSTLNFYFPSFMLTKKGEYTVSSVISAMNVTEDASLAMQLVSLSDARYYISAVPAHVITVKPRQRVYFAATWRNGEQASTKKLQMHLAINGSRPPSSPIIVNVHNSIPQPLASDTPYHFWVNTTCVTNRHFSLSQELPLLLALLPAFGVSSELCESGAGAEGIVVALDKDRGLDVLFRADGVPIAAGLGKKTNANPYVRTCYPFNGLPETSDELASPHLSKTVAFDRPFLDLSQKTCQCVIHLGTILGFPMVYESARGTTPSFQVDITLLDQKGWHIIAGETQPRHQSASGSLQWEDKLILCKWPGAESKQFIRLNLTEVGPHDGDTTPMGAALVSINRLDRTQARVNINVAFHVYETYSLYDTLHTSSLLMRGAFVTFSELSAK</sequence>
<reference evidence="1" key="1">
    <citation type="journal article" date="2012" name="Proc. Natl. Acad. Sci. U.S.A.">
        <title>Antigenic diversity is generated by distinct evolutionary mechanisms in African trypanosome species.</title>
        <authorList>
            <person name="Jackson A.P."/>
            <person name="Berry A."/>
            <person name="Aslett M."/>
            <person name="Allison H.C."/>
            <person name="Burton P."/>
            <person name="Vavrova-Anderson J."/>
            <person name="Brown R."/>
            <person name="Browne H."/>
            <person name="Corton N."/>
            <person name="Hauser H."/>
            <person name="Gamble J."/>
            <person name="Gilderthorp R."/>
            <person name="Marcello L."/>
            <person name="McQuillan J."/>
            <person name="Otto T.D."/>
            <person name="Quail M.A."/>
            <person name="Sanders M.J."/>
            <person name="van Tonder A."/>
            <person name="Ginger M.L."/>
            <person name="Field M.C."/>
            <person name="Barry J.D."/>
            <person name="Hertz-Fowler C."/>
            <person name="Berriman M."/>
        </authorList>
    </citation>
    <scope>NUCLEOTIDE SEQUENCE</scope>
    <source>
        <strain evidence="1">Y486</strain>
    </source>
</reference>
<dbReference type="VEuPathDB" id="TriTrypDB:TvY486_0600240"/>
<protein>
    <submittedName>
        <fullName evidence="1">Uncharacterized protein</fullName>
    </submittedName>
</protein>